<evidence type="ECO:0000313" key="1">
    <source>
        <dbReference type="Proteomes" id="UP000887581"/>
    </source>
</evidence>
<dbReference type="WBParaSite" id="sdigi.contig17.g1590.t1">
    <property type="protein sequence ID" value="sdigi.contig17.g1590.t1"/>
    <property type="gene ID" value="sdigi.contig17.g1590"/>
</dbReference>
<keyword evidence="1" id="KW-1185">Reference proteome</keyword>
<reference evidence="2" key="1">
    <citation type="submission" date="2022-11" db="UniProtKB">
        <authorList>
            <consortium name="WormBaseParasite"/>
        </authorList>
    </citation>
    <scope>IDENTIFICATION</scope>
</reference>
<dbReference type="Proteomes" id="UP000887581">
    <property type="component" value="Unplaced"/>
</dbReference>
<name>A0A915PLR2_9BILA</name>
<protein>
    <submittedName>
        <fullName evidence="2">Uncharacterized protein</fullName>
    </submittedName>
</protein>
<sequence length="68" mass="7444">MDVINSNTGSTDFVEEISVNASVQAYERGLVHATDECRNGQAFSGTLLTQAPKCKYSVIFIFRVDVTV</sequence>
<accession>A0A915PLR2</accession>
<proteinExistence type="predicted"/>
<evidence type="ECO:0000313" key="2">
    <source>
        <dbReference type="WBParaSite" id="sdigi.contig17.g1590.t1"/>
    </source>
</evidence>
<dbReference type="AlphaFoldDB" id="A0A915PLR2"/>
<organism evidence="1 2">
    <name type="scientific">Setaria digitata</name>
    <dbReference type="NCBI Taxonomy" id="48799"/>
    <lineage>
        <taxon>Eukaryota</taxon>
        <taxon>Metazoa</taxon>
        <taxon>Ecdysozoa</taxon>
        <taxon>Nematoda</taxon>
        <taxon>Chromadorea</taxon>
        <taxon>Rhabditida</taxon>
        <taxon>Spirurina</taxon>
        <taxon>Spiruromorpha</taxon>
        <taxon>Filarioidea</taxon>
        <taxon>Setariidae</taxon>
        <taxon>Setaria</taxon>
    </lineage>
</organism>